<accession>A0A397V1G5</accession>
<dbReference type="Proteomes" id="UP000266673">
    <property type="component" value="Unassembled WGS sequence"/>
</dbReference>
<dbReference type="OrthoDB" id="245563at2759"/>
<proteinExistence type="predicted"/>
<dbReference type="AlphaFoldDB" id="A0A397V1G5"/>
<dbReference type="SUPFAM" id="SSF48452">
    <property type="entry name" value="TPR-like"/>
    <property type="match status" value="1"/>
</dbReference>
<organism evidence="1 2">
    <name type="scientific">Gigaspora rosea</name>
    <dbReference type="NCBI Taxonomy" id="44941"/>
    <lineage>
        <taxon>Eukaryota</taxon>
        <taxon>Fungi</taxon>
        <taxon>Fungi incertae sedis</taxon>
        <taxon>Mucoromycota</taxon>
        <taxon>Glomeromycotina</taxon>
        <taxon>Glomeromycetes</taxon>
        <taxon>Diversisporales</taxon>
        <taxon>Gigasporaceae</taxon>
        <taxon>Gigaspora</taxon>
    </lineage>
</organism>
<keyword evidence="2" id="KW-1185">Reference proteome</keyword>
<evidence type="ECO:0000313" key="2">
    <source>
        <dbReference type="Proteomes" id="UP000266673"/>
    </source>
</evidence>
<reference evidence="1 2" key="1">
    <citation type="submission" date="2018-06" db="EMBL/GenBank/DDBJ databases">
        <title>Comparative genomics reveals the genomic features of Rhizophagus irregularis, R. cerebriforme, R. diaphanum and Gigaspora rosea, and their symbiotic lifestyle signature.</title>
        <authorList>
            <person name="Morin E."/>
            <person name="San Clemente H."/>
            <person name="Chen E.C.H."/>
            <person name="De La Providencia I."/>
            <person name="Hainaut M."/>
            <person name="Kuo A."/>
            <person name="Kohler A."/>
            <person name="Murat C."/>
            <person name="Tang N."/>
            <person name="Roy S."/>
            <person name="Loubradou J."/>
            <person name="Henrissat B."/>
            <person name="Grigoriev I.V."/>
            <person name="Corradi N."/>
            <person name="Roux C."/>
            <person name="Martin F.M."/>
        </authorList>
    </citation>
    <scope>NUCLEOTIDE SEQUENCE [LARGE SCALE GENOMIC DNA]</scope>
    <source>
        <strain evidence="1 2">DAOM 194757</strain>
    </source>
</reference>
<dbReference type="EMBL" id="QKWP01000726">
    <property type="protein sequence ID" value="RIB15741.1"/>
    <property type="molecule type" value="Genomic_DNA"/>
</dbReference>
<dbReference type="InterPro" id="IPR011990">
    <property type="entry name" value="TPR-like_helical_dom_sf"/>
</dbReference>
<name>A0A397V1G5_9GLOM</name>
<gene>
    <name evidence="1" type="ORF">C2G38_1561265</name>
</gene>
<sequence length="89" mass="10462">MNNKDICDKEYEGILYKFIIGEYDKALEDLTKLLKNDPKNENALRYRGEINYLMKKYNESTDDLNNLLEIKPKDTWASEALKLVVEASR</sequence>
<comment type="caution">
    <text evidence="1">The sequence shown here is derived from an EMBL/GenBank/DDBJ whole genome shotgun (WGS) entry which is preliminary data.</text>
</comment>
<evidence type="ECO:0000313" key="1">
    <source>
        <dbReference type="EMBL" id="RIB15741.1"/>
    </source>
</evidence>
<dbReference type="Gene3D" id="1.25.40.10">
    <property type="entry name" value="Tetratricopeptide repeat domain"/>
    <property type="match status" value="1"/>
</dbReference>
<protein>
    <submittedName>
        <fullName evidence="1">Uncharacterized protein</fullName>
    </submittedName>
</protein>